<evidence type="ECO:0000313" key="1">
    <source>
        <dbReference type="EMBL" id="PPT91598.1"/>
    </source>
</evidence>
<gene>
    <name evidence="1" type="ORF">XthCFBP4691_07025</name>
</gene>
<dbReference type="Proteomes" id="UP000239898">
    <property type="component" value="Unassembled WGS sequence"/>
</dbReference>
<evidence type="ECO:0000313" key="2">
    <source>
        <dbReference type="Proteomes" id="UP000239898"/>
    </source>
</evidence>
<reference evidence="1 2" key="1">
    <citation type="submission" date="2016-08" db="EMBL/GenBank/DDBJ databases">
        <title>Evolution of the type three secretion system and type three effector repertoires in Xanthomonas.</title>
        <authorList>
            <person name="Merda D."/>
            <person name="Briand M."/>
            <person name="Bosis E."/>
            <person name="Rousseau C."/>
            <person name="Portier P."/>
            <person name="Jacques M.-A."/>
            <person name="Fischer-Le Saux M."/>
        </authorList>
    </citation>
    <scope>NUCLEOTIDE SEQUENCE [LARGE SCALE GENOMIC DNA]</scope>
    <source>
        <strain evidence="1 2">CFBP 4691</strain>
    </source>
</reference>
<accession>A0A2S6ZH54</accession>
<dbReference type="SUPFAM" id="SSF53474">
    <property type="entry name" value="alpha/beta-Hydrolases"/>
    <property type="match status" value="1"/>
</dbReference>
<evidence type="ECO:0008006" key="3">
    <source>
        <dbReference type="Google" id="ProtNLM"/>
    </source>
</evidence>
<organism evidence="1 2">
    <name type="scientific">Xanthomonas theicola</name>
    <dbReference type="NCBI Taxonomy" id="56464"/>
    <lineage>
        <taxon>Bacteria</taxon>
        <taxon>Pseudomonadati</taxon>
        <taxon>Pseudomonadota</taxon>
        <taxon>Gammaproteobacteria</taxon>
        <taxon>Lysobacterales</taxon>
        <taxon>Lysobacteraceae</taxon>
        <taxon>Xanthomonas</taxon>
    </lineage>
</organism>
<dbReference type="InterPro" id="IPR029058">
    <property type="entry name" value="AB_hydrolase_fold"/>
</dbReference>
<dbReference type="AlphaFoldDB" id="A0A2S6ZH54"/>
<keyword evidence="2" id="KW-1185">Reference proteome</keyword>
<dbReference type="EMBL" id="MIGX01000023">
    <property type="protein sequence ID" value="PPT91598.1"/>
    <property type="molecule type" value="Genomic_DNA"/>
</dbReference>
<name>A0A2S6ZH54_9XANT</name>
<protein>
    <recommendedName>
        <fullName evidence="3">Alpha/beta hydrolase</fullName>
    </recommendedName>
</protein>
<sequence length="268" mass="28223">MTCIRLCLSSQAVLSPPPSCRRQARAERPFLCWASRDMAKNQVRGGSLAAVLPTARGVIYVHGAEGGTPGGLAWTTLRGRWPIMQAVSRRATTISSDLGGNATWGNSTVVDAIGKAQGVLLAQPGVAQQPVGMLCQSMGATGGIAWAAANRARVSRVVLLIPALNIQEIAANSKLPRAHDTAYGGAYVEERDGPTHSPLTIAKAGKLAGLPIQLWCGDMDTLGEPEFVLQFAEAVGATCELRKMHGGHAEETVYNMDPEPIAEFLGDA</sequence>
<proteinExistence type="predicted"/>
<dbReference type="Gene3D" id="3.40.50.1820">
    <property type="entry name" value="alpha/beta hydrolase"/>
    <property type="match status" value="1"/>
</dbReference>
<comment type="caution">
    <text evidence="1">The sequence shown here is derived from an EMBL/GenBank/DDBJ whole genome shotgun (WGS) entry which is preliminary data.</text>
</comment>